<dbReference type="AlphaFoldDB" id="A0A9N9ITK1"/>
<evidence type="ECO:0000313" key="2">
    <source>
        <dbReference type="Proteomes" id="UP000789759"/>
    </source>
</evidence>
<gene>
    <name evidence="1" type="ORF">CPELLU_LOCUS14594</name>
</gene>
<proteinExistence type="predicted"/>
<name>A0A9N9ITK1_9GLOM</name>
<keyword evidence="2" id="KW-1185">Reference proteome</keyword>
<dbReference type="Proteomes" id="UP000789759">
    <property type="component" value="Unassembled WGS sequence"/>
</dbReference>
<comment type="caution">
    <text evidence="1">The sequence shown here is derived from an EMBL/GenBank/DDBJ whole genome shotgun (WGS) entry which is preliminary data.</text>
</comment>
<evidence type="ECO:0000313" key="1">
    <source>
        <dbReference type="EMBL" id="CAG8749187.1"/>
    </source>
</evidence>
<organism evidence="1 2">
    <name type="scientific">Cetraspora pellucida</name>
    <dbReference type="NCBI Taxonomy" id="1433469"/>
    <lineage>
        <taxon>Eukaryota</taxon>
        <taxon>Fungi</taxon>
        <taxon>Fungi incertae sedis</taxon>
        <taxon>Mucoromycota</taxon>
        <taxon>Glomeromycotina</taxon>
        <taxon>Glomeromycetes</taxon>
        <taxon>Diversisporales</taxon>
        <taxon>Gigasporaceae</taxon>
        <taxon>Cetraspora</taxon>
    </lineage>
</organism>
<accession>A0A9N9ITK1</accession>
<protein>
    <submittedName>
        <fullName evidence="1">5854_t:CDS:1</fullName>
    </submittedName>
</protein>
<dbReference type="EMBL" id="CAJVQA010017520">
    <property type="protein sequence ID" value="CAG8749187.1"/>
    <property type="molecule type" value="Genomic_DNA"/>
</dbReference>
<sequence length="113" mass="13259">MKKAQIEHRDFSNIINEEELFDRIILETNYEAYNNSELKQNNEFEQIIESEQSIQSEQSIEHIIKFDQNIESKQKIINKCYSTNKMELIGSQEFTKLKNIPNSLIGVYEAALA</sequence>
<reference evidence="1" key="1">
    <citation type="submission" date="2021-06" db="EMBL/GenBank/DDBJ databases">
        <authorList>
            <person name="Kallberg Y."/>
            <person name="Tangrot J."/>
            <person name="Rosling A."/>
        </authorList>
    </citation>
    <scope>NUCLEOTIDE SEQUENCE</scope>
    <source>
        <strain evidence="1">FL966</strain>
    </source>
</reference>
<dbReference type="OrthoDB" id="10552553at2759"/>